<dbReference type="Proteomes" id="UP001358417">
    <property type="component" value="Unassembled WGS sequence"/>
</dbReference>
<feature type="compositionally biased region" description="Basic and acidic residues" evidence="2">
    <location>
        <begin position="1"/>
        <end position="16"/>
    </location>
</feature>
<feature type="compositionally biased region" description="Polar residues" evidence="2">
    <location>
        <begin position="878"/>
        <end position="895"/>
    </location>
</feature>
<dbReference type="GeneID" id="89980337"/>
<feature type="compositionally biased region" description="Polar residues" evidence="2">
    <location>
        <begin position="520"/>
        <end position="536"/>
    </location>
</feature>
<keyword evidence="1" id="KW-0175">Coiled coil</keyword>
<feature type="region of interest" description="Disordered" evidence="2">
    <location>
        <begin position="878"/>
        <end position="953"/>
    </location>
</feature>
<name>A0AAV9NJ71_9EURO</name>
<keyword evidence="4" id="KW-1185">Reference proteome</keyword>
<sequence>MQSDSEHSNMEQDRPARPQTPDSSVPDDNPARFRHDRDSISGYGAGLELKSPTLTPGRLRPPSSRNRERKYSQAPKSTIEETRTLDLSSPMENPRFSNIDYSAPSRVVSPLEILEDISKVQQIFATASDFHEDDNDDDEEISPKNLRQEVPVSNLKPRMTDGITQTSDTDSDEDTANVRTEETKVLRAKIRHLSRHKHDLEKFLTNLESEAGDIREMISKQKSEVHELKMENALLSEAHAQAEKDLAFVLEKNEDLIKTHADAVFKLKAEISECTRMNDQQIKVLENTDEYLTGVRNECQQLRIQVEFLRKTNTDLQKRLKMHEVAAGDNERLFSYITRARDYQVKQDLEHLMLYDTLEQQFAMSRTRHASASSAVPVYETQTLGDFMQTLSNSHRGSFATLASLPMSAAMSAHIPVPMSPYSGIRGLKTFNISLGDVVFAIQLGIDPIKPSLSQRSRSKTIHTLQPGRRPSSVRYRPPYMSRRGTMIHSPLETIDGSFSDESDKESSQASTGSSESDTEPSQASTNGLKSSETNPTRYLRSFTERYSMPQNPSWTVYSNKDVPGSREASPTTRRRSFAQRYSKFTSLSWTPDSNRFALGLAIGDPFVASPTEAKHMEATSSSVSYHDTGSTRRRSSQFVISPTSFTTQKTEQSSVMSDFNMAKNEAEEFRSGSNSSGEFVGRSLKKFLIDFPTQQHDDSAVSTPHKTTPSTLEFSPVRTLSSCDSSPSFPEPEFVSSRYKKRNSTSSMTSMVLKSIYDHIVQVYYTPQITDIPSPTCDDYYYDDDDDDESTSLFSLGSSLDCKASPSTAATSISTPRSDAMSFSSSGSPVAPSPLALRLVTGSPTPALRAAAKSISVKPFPVGSISAKPVAASPVSTASLPSAASPNDGTSPRSVRSMATVHSVSSPRSVASPISTASPITTANSDEDRNERQMSGDTSIQAPLQNDQRHPSTSKFMTMARRRSSNPTKHFAFLKKYTHSNKAKEAAKDYQRESIASLESIPEVGAWLPAIFDRPLPSLHKFNEFYTHYTQCVTPVTDWGDFQQDVSVAEQRRLSYWAWTKIMWNIVTCLILLASIFGYMPTKGFGSMESDLMMNTSLAAYVGEKDKRESTRADAETAWDPVVKNDRAILPWIGRPHMAPIFSEVTESVNFFTMEGPSEPITETYWTTISNTKHKTITYTEIEQAEISVIQHHMETSNETCTETTTETDCTSTTTEVQEKTVTSTEVEHILLPWVRNHTSTITNTFTRTSTKTLPISFTVTKQISLLCTEPTSASGRTKVITVTDIQKSTVTETKTQTETKHQTVKETVAAACVPCTPSGSSHLQAQPQPQSQSQQSSSPSYDATARYRQINNNRHLNPADEQIMPAWSMAEPDRYANVGPGYIGLSPWLQRWWDIFRFTVEERIQSKIRG</sequence>
<protein>
    <recommendedName>
        <fullName evidence="5">SUN domain-containing protein</fullName>
    </recommendedName>
</protein>
<evidence type="ECO:0000256" key="2">
    <source>
        <dbReference type="SAM" id="MobiDB-lite"/>
    </source>
</evidence>
<gene>
    <name evidence="3" type="ORF">LTR84_012190</name>
</gene>
<feature type="compositionally biased region" description="Low complexity" evidence="2">
    <location>
        <begin position="1328"/>
        <end position="1342"/>
    </location>
</feature>
<organism evidence="3 4">
    <name type="scientific">Exophiala bonariae</name>
    <dbReference type="NCBI Taxonomy" id="1690606"/>
    <lineage>
        <taxon>Eukaryota</taxon>
        <taxon>Fungi</taxon>
        <taxon>Dikarya</taxon>
        <taxon>Ascomycota</taxon>
        <taxon>Pezizomycotina</taxon>
        <taxon>Eurotiomycetes</taxon>
        <taxon>Chaetothyriomycetidae</taxon>
        <taxon>Chaetothyriales</taxon>
        <taxon>Herpotrichiellaceae</taxon>
        <taxon>Exophiala</taxon>
    </lineage>
</organism>
<accession>A0AAV9NJ71</accession>
<feature type="compositionally biased region" description="Polar residues" evidence="2">
    <location>
        <begin position="619"/>
        <end position="629"/>
    </location>
</feature>
<feature type="compositionally biased region" description="Polar residues" evidence="2">
    <location>
        <begin position="936"/>
        <end position="953"/>
    </location>
</feature>
<proteinExistence type="predicted"/>
<feature type="region of interest" description="Disordered" evidence="2">
    <location>
        <begin position="157"/>
        <end position="177"/>
    </location>
</feature>
<evidence type="ECO:0000313" key="3">
    <source>
        <dbReference type="EMBL" id="KAK5056658.1"/>
    </source>
</evidence>
<feature type="region of interest" description="Disordered" evidence="2">
    <location>
        <begin position="618"/>
        <end position="638"/>
    </location>
</feature>
<feature type="compositionally biased region" description="Low complexity" evidence="2">
    <location>
        <begin position="805"/>
        <end position="831"/>
    </location>
</feature>
<reference evidence="3 4" key="1">
    <citation type="submission" date="2023-08" db="EMBL/GenBank/DDBJ databases">
        <title>Black Yeasts Isolated from many extreme environments.</title>
        <authorList>
            <person name="Coleine C."/>
            <person name="Stajich J.E."/>
            <person name="Selbmann L."/>
        </authorList>
    </citation>
    <scope>NUCLEOTIDE SEQUENCE [LARGE SCALE GENOMIC DNA]</scope>
    <source>
        <strain evidence="3 4">CCFEE 5792</strain>
    </source>
</reference>
<feature type="region of interest" description="Disordered" evidence="2">
    <location>
        <begin position="1319"/>
        <end position="1344"/>
    </location>
</feature>
<comment type="caution">
    <text evidence="3">The sequence shown here is derived from an EMBL/GenBank/DDBJ whole genome shotgun (WGS) entry which is preliminary data.</text>
</comment>
<evidence type="ECO:0000256" key="1">
    <source>
        <dbReference type="SAM" id="Coils"/>
    </source>
</evidence>
<feature type="region of interest" description="Disordered" evidence="2">
    <location>
        <begin position="551"/>
        <end position="576"/>
    </location>
</feature>
<feature type="region of interest" description="Disordered" evidence="2">
    <location>
        <begin position="451"/>
        <end position="536"/>
    </location>
</feature>
<feature type="region of interest" description="Disordered" evidence="2">
    <location>
        <begin position="1"/>
        <end position="92"/>
    </location>
</feature>
<evidence type="ECO:0000313" key="4">
    <source>
        <dbReference type="Proteomes" id="UP001358417"/>
    </source>
</evidence>
<dbReference type="EMBL" id="JAVRRD010000007">
    <property type="protein sequence ID" value="KAK5056658.1"/>
    <property type="molecule type" value="Genomic_DNA"/>
</dbReference>
<feature type="compositionally biased region" description="Low complexity" evidence="2">
    <location>
        <begin position="469"/>
        <end position="484"/>
    </location>
</feature>
<dbReference type="RefSeq" id="XP_064708374.1">
    <property type="nucleotide sequence ID" value="XM_064855714.1"/>
</dbReference>
<evidence type="ECO:0008006" key="5">
    <source>
        <dbReference type="Google" id="ProtNLM"/>
    </source>
</evidence>
<feature type="coiled-coil region" evidence="1">
    <location>
        <begin position="204"/>
        <end position="245"/>
    </location>
</feature>
<feature type="region of interest" description="Disordered" evidence="2">
    <location>
        <begin position="803"/>
        <end position="831"/>
    </location>
</feature>
<feature type="coiled-coil region" evidence="1">
    <location>
        <begin position="292"/>
        <end position="319"/>
    </location>
</feature>
<feature type="compositionally biased region" description="Polar residues" evidence="2">
    <location>
        <begin position="901"/>
        <end position="925"/>
    </location>
</feature>
<feature type="compositionally biased region" description="Basic and acidic residues" evidence="2">
    <location>
        <begin position="29"/>
        <end position="39"/>
    </location>
</feature>